<evidence type="ECO:0000313" key="6">
    <source>
        <dbReference type="EMBL" id="SCZ61885.1"/>
    </source>
</evidence>
<dbReference type="PANTHER" id="PTHR43464:SF19">
    <property type="entry name" value="UBIQUINONE BIOSYNTHESIS O-METHYLTRANSFERASE, MITOCHONDRIAL"/>
    <property type="match status" value="1"/>
</dbReference>
<accession>A0A1G5QJ46</accession>
<dbReference type="InterPro" id="IPR025714">
    <property type="entry name" value="Methyltranfer_dom"/>
</dbReference>
<dbReference type="AlphaFoldDB" id="A0A1G5QJ46"/>
<dbReference type="Proteomes" id="UP000198767">
    <property type="component" value="Unassembled WGS sequence"/>
</dbReference>
<dbReference type="InterPro" id="IPR019734">
    <property type="entry name" value="TPR_rpt"/>
</dbReference>
<evidence type="ECO:0000256" key="1">
    <source>
        <dbReference type="ARBA" id="ARBA00022603"/>
    </source>
</evidence>
<keyword evidence="4" id="KW-0802">TPR repeat</keyword>
<organism evidence="6 7">
    <name type="scientific">Epibacterium ulvae</name>
    <dbReference type="NCBI Taxonomy" id="1156985"/>
    <lineage>
        <taxon>Bacteria</taxon>
        <taxon>Pseudomonadati</taxon>
        <taxon>Pseudomonadota</taxon>
        <taxon>Alphaproteobacteria</taxon>
        <taxon>Rhodobacterales</taxon>
        <taxon>Roseobacteraceae</taxon>
        <taxon>Epibacterium</taxon>
    </lineage>
</organism>
<dbReference type="PANTHER" id="PTHR43464">
    <property type="entry name" value="METHYLTRANSFERASE"/>
    <property type="match status" value="1"/>
</dbReference>
<dbReference type="InterPro" id="IPR029063">
    <property type="entry name" value="SAM-dependent_MTases_sf"/>
</dbReference>
<dbReference type="STRING" id="1156985.SAMN04488118_104308"/>
<dbReference type="CDD" id="cd02440">
    <property type="entry name" value="AdoMet_MTases"/>
    <property type="match status" value="1"/>
</dbReference>
<dbReference type="SMART" id="SM00028">
    <property type="entry name" value="TPR"/>
    <property type="match status" value="2"/>
</dbReference>
<dbReference type="RefSeq" id="WP_090218113.1">
    <property type="nucleotide sequence ID" value="NZ_FMWG01000004.1"/>
</dbReference>
<keyword evidence="3" id="KW-0949">S-adenosyl-L-methionine</keyword>
<dbReference type="PROSITE" id="PS50005">
    <property type="entry name" value="TPR"/>
    <property type="match status" value="1"/>
</dbReference>
<gene>
    <name evidence="6" type="ORF">SAMN04488118_104308</name>
</gene>
<dbReference type="OrthoDB" id="649979at2"/>
<feature type="repeat" description="TPR" evidence="4">
    <location>
        <begin position="41"/>
        <end position="74"/>
    </location>
</feature>
<dbReference type="GO" id="GO:0008168">
    <property type="term" value="F:methyltransferase activity"/>
    <property type="evidence" value="ECO:0007669"/>
    <property type="project" value="UniProtKB-KW"/>
</dbReference>
<reference evidence="6 7" key="1">
    <citation type="submission" date="2016-10" db="EMBL/GenBank/DDBJ databases">
        <authorList>
            <person name="de Groot N.N."/>
        </authorList>
    </citation>
    <scope>NUCLEOTIDE SEQUENCE [LARGE SCALE GENOMIC DNA]</scope>
    <source>
        <strain evidence="6 7">U95</strain>
    </source>
</reference>
<keyword evidence="1" id="KW-0489">Methyltransferase</keyword>
<keyword evidence="2" id="KW-0808">Transferase</keyword>
<name>A0A1G5QJ46_9RHOB</name>
<dbReference type="Gene3D" id="1.25.40.10">
    <property type="entry name" value="Tetratricopeptide repeat domain"/>
    <property type="match status" value="1"/>
</dbReference>
<feature type="domain" description="Methyltransferase" evidence="5">
    <location>
        <begin position="379"/>
        <end position="488"/>
    </location>
</feature>
<evidence type="ECO:0000256" key="4">
    <source>
        <dbReference type="PROSITE-ProRule" id="PRU00339"/>
    </source>
</evidence>
<dbReference type="InterPro" id="IPR011990">
    <property type="entry name" value="TPR-like_helical_dom_sf"/>
</dbReference>
<dbReference type="Gene3D" id="3.40.50.150">
    <property type="entry name" value="Vaccinia Virus protein VP39"/>
    <property type="match status" value="1"/>
</dbReference>
<dbReference type="GO" id="GO:0032259">
    <property type="term" value="P:methylation"/>
    <property type="evidence" value="ECO:0007669"/>
    <property type="project" value="UniProtKB-KW"/>
</dbReference>
<dbReference type="SUPFAM" id="SSF53335">
    <property type="entry name" value="S-adenosyl-L-methionine-dependent methyltransferases"/>
    <property type="match status" value="1"/>
</dbReference>
<evidence type="ECO:0000259" key="5">
    <source>
        <dbReference type="Pfam" id="PF13847"/>
    </source>
</evidence>
<dbReference type="SUPFAM" id="SSF48452">
    <property type="entry name" value="TPR-like"/>
    <property type="match status" value="1"/>
</dbReference>
<protein>
    <submittedName>
        <fullName evidence="6">TPR repeat-containing protein</fullName>
    </submittedName>
</protein>
<dbReference type="Pfam" id="PF13847">
    <property type="entry name" value="Methyltransf_31"/>
    <property type="match status" value="1"/>
</dbReference>
<proteinExistence type="predicted"/>
<evidence type="ECO:0000256" key="2">
    <source>
        <dbReference type="ARBA" id="ARBA00022679"/>
    </source>
</evidence>
<keyword evidence="7" id="KW-1185">Reference proteome</keyword>
<sequence>MTKSTQADTYTDQDLIELCNAGHFDEVKRIAQSHEVDHERAFVHLILGYSHAATNDLNAAIVSYETAVHIQPDYVDALNNLGLLLIDVGRPADAVLKFHQALQYKQSEDILFANMAVALCAVEETDGLGEASGSLARLMQQSSLFRPADVSFAVAKIAKQSQVLQRYIRAIKSGFGLNLEEVLQDLGTEELLLNFMKICPIPDLEIEALLRQLRMQLLFSDIPNALSEVMFRTVEAIALQCDVNEYVYFETPEETARLTELVATIDEVGSCSTWQLHICASYRSLHSLGWGSEIAVQHADCEVVKRHVLHFEHEQRLLQDIPFTGELENEVSQKVSAQYEENPYPRWISTYLQPNALTLPQVFSNLAIQVPYLNVRDGSALKVLIAGCGTGQQSISAAKKYANSQITAIDISRRSLGYAMRKTEEFGIDTITYRHADILDLTNFEERFDVIECVGVLHHMENPALGWSVLRELLVENGLMRIGLYSRTARSAIHQAWDKIEGQRKNYSNTEIVKYRDDLARSETLHAKELFSFLDAYSTSELRDLIFNVHEHNFSIDEIQSILTRLKLEFCGFEIQKDTVKSDFINRNNNLESWKAFEAENPNTFSAMYQFWCQAKS</sequence>
<evidence type="ECO:0000256" key="3">
    <source>
        <dbReference type="ARBA" id="ARBA00022691"/>
    </source>
</evidence>
<dbReference type="EMBL" id="FMWG01000004">
    <property type="protein sequence ID" value="SCZ61885.1"/>
    <property type="molecule type" value="Genomic_DNA"/>
</dbReference>
<evidence type="ECO:0000313" key="7">
    <source>
        <dbReference type="Proteomes" id="UP000198767"/>
    </source>
</evidence>
<dbReference type="Pfam" id="PF13414">
    <property type="entry name" value="TPR_11"/>
    <property type="match status" value="1"/>
</dbReference>